<protein>
    <submittedName>
        <fullName evidence="1">Uncharacterized protein</fullName>
    </submittedName>
</protein>
<dbReference type="AlphaFoldDB" id="A0A0E0L9Q7"/>
<dbReference type="Gramene" id="OPUNC06G08270.1">
    <property type="protein sequence ID" value="OPUNC06G08270.1"/>
    <property type="gene ID" value="OPUNC06G08270"/>
</dbReference>
<keyword evidence="2" id="KW-1185">Reference proteome</keyword>
<dbReference type="EnsemblPlants" id="OPUNC06G08250.1">
    <property type="protein sequence ID" value="OPUNC06G08250.1"/>
    <property type="gene ID" value="OPUNC06G08250"/>
</dbReference>
<reference evidence="1" key="1">
    <citation type="submission" date="2015-04" db="UniProtKB">
        <authorList>
            <consortium name="EnsemblPlants"/>
        </authorList>
    </citation>
    <scope>IDENTIFICATION</scope>
</reference>
<organism evidence="1">
    <name type="scientific">Oryza punctata</name>
    <name type="common">Red rice</name>
    <dbReference type="NCBI Taxonomy" id="4537"/>
    <lineage>
        <taxon>Eukaryota</taxon>
        <taxon>Viridiplantae</taxon>
        <taxon>Streptophyta</taxon>
        <taxon>Embryophyta</taxon>
        <taxon>Tracheophyta</taxon>
        <taxon>Spermatophyta</taxon>
        <taxon>Magnoliopsida</taxon>
        <taxon>Liliopsida</taxon>
        <taxon>Poales</taxon>
        <taxon>Poaceae</taxon>
        <taxon>BOP clade</taxon>
        <taxon>Oryzoideae</taxon>
        <taxon>Oryzeae</taxon>
        <taxon>Oryzinae</taxon>
        <taxon>Oryza</taxon>
    </lineage>
</organism>
<proteinExistence type="predicted"/>
<evidence type="ECO:0000313" key="1">
    <source>
        <dbReference type="EnsemblPlants" id="OPUNC06G08270.1"/>
    </source>
</evidence>
<dbReference type="Gramene" id="OPUNC06G08250.1">
    <property type="protein sequence ID" value="OPUNC06G08250.1"/>
    <property type="gene ID" value="OPUNC06G08250"/>
</dbReference>
<sequence>MYTLEYEARCIFGRVSNKSKSVEKLCGQWQPVEIHTELIKLAEEATTQAKYRKDEGERYNEKDTRIEVEAKKEKRVCMCAPNQRFASNHQVLSPPHYLYSSPISSMSRSWNPLSGMFCYPS</sequence>
<dbReference type="Proteomes" id="UP000026962">
    <property type="component" value="Chromosome 6"/>
</dbReference>
<evidence type="ECO:0000313" key="2">
    <source>
        <dbReference type="Proteomes" id="UP000026962"/>
    </source>
</evidence>
<dbReference type="HOGENOM" id="CLU_2041842_0_0_1"/>
<name>A0A0E0L9Q7_ORYPU</name>
<dbReference type="EnsemblPlants" id="OPUNC06G08270.1">
    <property type="protein sequence ID" value="OPUNC06G08270.1"/>
    <property type="gene ID" value="OPUNC06G08270"/>
</dbReference>
<accession>A0A0E0L9Q7</accession>
<reference evidence="1" key="2">
    <citation type="submission" date="2018-05" db="EMBL/GenBank/DDBJ databases">
        <title>OpunRS2 (Oryza punctata Reference Sequence Version 2).</title>
        <authorList>
            <person name="Zhang J."/>
            <person name="Kudrna D."/>
            <person name="Lee S."/>
            <person name="Talag J."/>
            <person name="Welchert J."/>
            <person name="Wing R.A."/>
        </authorList>
    </citation>
    <scope>NUCLEOTIDE SEQUENCE [LARGE SCALE GENOMIC DNA]</scope>
</reference>